<protein>
    <submittedName>
        <fullName evidence="1">Uncharacterized protein</fullName>
    </submittedName>
</protein>
<keyword evidence="2" id="KW-1185">Reference proteome</keyword>
<dbReference type="Proteomes" id="UP000291116">
    <property type="component" value="Unassembled WGS sequence"/>
</dbReference>
<reference evidence="1 2" key="1">
    <citation type="submission" date="2019-01" db="EMBL/GenBank/DDBJ databases">
        <authorList>
            <person name="Ferrante I. M."/>
        </authorList>
    </citation>
    <scope>NUCLEOTIDE SEQUENCE [LARGE SCALE GENOMIC DNA]</scope>
    <source>
        <strain evidence="1 2">B856</strain>
    </source>
</reference>
<evidence type="ECO:0000313" key="1">
    <source>
        <dbReference type="EMBL" id="VEU41429.1"/>
    </source>
</evidence>
<name>A0A448ZHB2_9STRA</name>
<evidence type="ECO:0000313" key="2">
    <source>
        <dbReference type="Proteomes" id="UP000291116"/>
    </source>
</evidence>
<accession>A0A448ZHB2</accession>
<sequence length="75" mass="8962">MVPRLRSDWILWQTDRNWTAYGFEFCQVSSRLIFRRLVFTLWMFCLACSHHGCCCCHRPNSFLPILLIRILVVAI</sequence>
<organism evidence="1 2">
    <name type="scientific">Pseudo-nitzschia multistriata</name>
    <dbReference type="NCBI Taxonomy" id="183589"/>
    <lineage>
        <taxon>Eukaryota</taxon>
        <taxon>Sar</taxon>
        <taxon>Stramenopiles</taxon>
        <taxon>Ochrophyta</taxon>
        <taxon>Bacillariophyta</taxon>
        <taxon>Bacillariophyceae</taxon>
        <taxon>Bacillariophycidae</taxon>
        <taxon>Bacillariales</taxon>
        <taxon>Bacillariaceae</taxon>
        <taxon>Pseudo-nitzschia</taxon>
    </lineage>
</organism>
<dbReference type="EMBL" id="CAACVS010000351">
    <property type="protein sequence ID" value="VEU41429.1"/>
    <property type="molecule type" value="Genomic_DNA"/>
</dbReference>
<gene>
    <name evidence="1" type="ORF">PSNMU_V1.4_AUG-EV-PASAV3_0083480</name>
</gene>
<dbReference type="AlphaFoldDB" id="A0A448ZHB2"/>
<proteinExistence type="predicted"/>